<name>A0A2P2PLI4_RHIMU</name>
<accession>A0A2P2PLI4</accession>
<evidence type="ECO:0000313" key="1">
    <source>
        <dbReference type="EMBL" id="MBX55521.1"/>
    </source>
</evidence>
<reference evidence="1" key="1">
    <citation type="submission" date="2018-02" db="EMBL/GenBank/DDBJ databases">
        <title>Rhizophora mucronata_Transcriptome.</title>
        <authorList>
            <person name="Meera S.P."/>
            <person name="Sreeshan A."/>
            <person name="Augustine A."/>
        </authorList>
    </citation>
    <scope>NUCLEOTIDE SEQUENCE</scope>
    <source>
        <tissue evidence="1">Leaf</tissue>
    </source>
</reference>
<organism evidence="1">
    <name type="scientific">Rhizophora mucronata</name>
    <name type="common">Asiatic mangrove</name>
    <dbReference type="NCBI Taxonomy" id="61149"/>
    <lineage>
        <taxon>Eukaryota</taxon>
        <taxon>Viridiplantae</taxon>
        <taxon>Streptophyta</taxon>
        <taxon>Embryophyta</taxon>
        <taxon>Tracheophyta</taxon>
        <taxon>Spermatophyta</taxon>
        <taxon>Magnoliopsida</taxon>
        <taxon>eudicotyledons</taxon>
        <taxon>Gunneridae</taxon>
        <taxon>Pentapetalae</taxon>
        <taxon>rosids</taxon>
        <taxon>fabids</taxon>
        <taxon>Malpighiales</taxon>
        <taxon>Rhizophoraceae</taxon>
        <taxon>Rhizophora</taxon>
    </lineage>
</organism>
<proteinExistence type="predicted"/>
<dbReference type="EMBL" id="GGEC01075037">
    <property type="protein sequence ID" value="MBX55521.1"/>
    <property type="molecule type" value="Transcribed_RNA"/>
</dbReference>
<protein>
    <submittedName>
        <fullName evidence="1">Uncharacterized protein</fullName>
    </submittedName>
</protein>
<dbReference type="AlphaFoldDB" id="A0A2P2PLI4"/>
<sequence length="31" mass="3295">MILLSFFTLDASSNPTIGTLCCGNTFPTLSE</sequence>